<name>A0A517ZCT1_9PLAN</name>
<dbReference type="EC" id="2.1.1.156" evidence="2"/>
<dbReference type="PANTHER" id="PTHR12843:SF5">
    <property type="entry name" value="EEF1A LYSINE METHYLTRANSFERASE 2"/>
    <property type="match status" value="1"/>
</dbReference>
<reference evidence="2 3" key="1">
    <citation type="submission" date="2019-02" db="EMBL/GenBank/DDBJ databases">
        <title>Deep-cultivation of Planctomycetes and their phenomic and genomic characterization uncovers novel biology.</title>
        <authorList>
            <person name="Wiegand S."/>
            <person name="Jogler M."/>
            <person name="Boedeker C."/>
            <person name="Pinto D."/>
            <person name="Vollmers J."/>
            <person name="Rivas-Marin E."/>
            <person name="Kohn T."/>
            <person name="Peeters S.H."/>
            <person name="Heuer A."/>
            <person name="Rast P."/>
            <person name="Oberbeckmann S."/>
            <person name="Bunk B."/>
            <person name="Jeske O."/>
            <person name="Meyerdierks A."/>
            <person name="Storesund J.E."/>
            <person name="Kallscheuer N."/>
            <person name="Luecker S."/>
            <person name="Lage O.M."/>
            <person name="Pohl T."/>
            <person name="Merkel B.J."/>
            <person name="Hornburger P."/>
            <person name="Mueller R.-W."/>
            <person name="Bruemmer F."/>
            <person name="Labrenz M."/>
            <person name="Spormann A.M."/>
            <person name="Op den Camp H."/>
            <person name="Overmann J."/>
            <person name="Amann R."/>
            <person name="Jetten M.S.M."/>
            <person name="Mascher T."/>
            <person name="Medema M.H."/>
            <person name="Devos D.P."/>
            <person name="Kaster A.-K."/>
            <person name="Ovreas L."/>
            <person name="Rohde M."/>
            <person name="Galperin M.Y."/>
            <person name="Jogler C."/>
        </authorList>
    </citation>
    <scope>NUCLEOTIDE SEQUENCE [LARGE SCALE GENOMIC DNA]</scope>
    <source>
        <strain evidence="2 3">Mal4</strain>
    </source>
</reference>
<dbReference type="AlphaFoldDB" id="A0A517ZCT1"/>
<dbReference type="GO" id="GO:0032259">
    <property type="term" value="P:methylation"/>
    <property type="evidence" value="ECO:0007669"/>
    <property type="project" value="UniProtKB-KW"/>
</dbReference>
<accession>A0A517ZCT1</accession>
<dbReference type="Proteomes" id="UP000320496">
    <property type="component" value="Chromosome"/>
</dbReference>
<proteinExistence type="predicted"/>
<dbReference type="KEGG" id="mri:Mal4_46590"/>
<dbReference type="GO" id="GO:0016279">
    <property type="term" value="F:protein-lysine N-methyltransferase activity"/>
    <property type="evidence" value="ECO:0007669"/>
    <property type="project" value="TreeGrafter"/>
</dbReference>
<dbReference type="EMBL" id="CP036275">
    <property type="protein sequence ID" value="QDU40303.1"/>
    <property type="molecule type" value="Genomic_DNA"/>
</dbReference>
<dbReference type="Gene3D" id="3.40.50.150">
    <property type="entry name" value="Vaccinia Virus protein VP39"/>
    <property type="match status" value="1"/>
</dbReference>
<keyword evidence="3" id="KW-1185">Reference proteome</keyword>
<evidence type="ECO:0000313" key="3">
    <source>
        <dbReference type="Proteomes" id="UP000320496"/>
    </source>
</evidence>
<evidence type="ECO:0000259" key="1">
    <source>
        <dbReference type="Pfam" id="PF13649"/>
    </source>
</evidence>
<dbReference type="SUPFAM" id="SSF53335">
    <property type="entry name" value="S-adenosyl-L-methionine-dependent methyltransferases"/>
    <property type="match status" value="1"/>
</dbReference>
<dbReference type="InterPro" id="IPR029063">
    <property type="entry name" value="SAM-dependent_MTases_sf"/>
</dbReference>
<protein>
    <submittedName>
        <fullName evidence="2">Glycine/sarcosine N-methyltransferase</fullName>
        <ecNumber evidence="2">2.1.1.156</ecNumber>
    </submittedName>
</protein>
<sequence length="200" mass="22476">MMAHEMPDWSTLYSEQPVEELPWFHEALDPDLERALEEWPPPGPVFLDLGTGPGTQAIELSRRGFDVIGADISRAAIEQASHRAAVEDASLAFIQDDILNSKLQGPFDAILDRGCFHIFDENDRVAYVHAVARLLPRNGLLYLKCFSSDQPGDDGPYRFSRDEIAEAFHPAFELLAADATVYHAVRRPMPQALFCVLQRR</sequence>
<dbReference type="InterPro" id="IPR041698">
    <property type="entry name" value="Methyltransf_25"/>
</dbReference>
<dbReference type="GO" id="GO:0005737">
    <property type="term" value="C:cytoplasm"/>
    <property type="evidence" value="ECO:0007669"/>
    <property type="project" value="TreeGrafter"/>
</dbReference>
<feature type="domain" description="Methyltransferase" evidence="1">
    <location>
        <begin position="47"/>
        <end position="139"/>
    </location>
</feature>
<gene>
    <name evidence="2" type="primary">bsmA</name>
    <name evidence="2" type="ORF">Mal4_46590</name>
</gene>
<evidence type="ECO:0000313" key="2">
    <source>
        <dbReference type="EMBL" id="QDU40303.1"/>
    </source>
</evidence>
<organism evidence="2 3">
    <name type="scientific">Maioricimonas rarisocia</name>
    <dbReference type="NCBI Taxonomy" id="2528026"/>
    <lineage>
        <taxon>Bacteria</taxon>
        <taxon>Pseudomonadati</taxon>
        <taxon>Planctomycetota</taxon>
        <taxon>Planctomycetia</taxon>
        <taxon>Planctomycetales</taxon>
        <taxon>Planctomycetaceae</taxon>
        <taxon>Maioricimonas</taxon>
    </lineage>
</organism>
<dbReference type="PANTHER" id="PTHR12843">
    <property type="entry name" value="PROTEIN-LYSINE N-METHYLTRANSFERASE METTL10"/>
    <property type="match status" value="1"/>
</dbReference>
<dbReference type="Pfam" id="PF13649">
    <property type="entry name" value="Methyltransf_25"/>
    <property type="match status" value="1"/>
</dbReference>
<keyword evidence="2" id="KW-0489">Methyltransferase</keyword>
<dbReference type="CDD" id="cd02440">
    <property type="entry name" value="AdoMet_MTases"/>
    <property type="match status" value="1"/>
</dbReference>
<keyword evidence="2" id="KW-0808">Transferase</keyword>